<gene>
    <name evidence="2" type="ORF">VNO78_08054</name>
</gene>
<comment type="caution">
    <text evidence="2">The sequence shown here is derived from an EMBL/GenBank/DDBJ whole genome shotgun (WGS) entry which is preliminary data.</text>
</comment>
<name>A0AAN9SX65_PSOTE</name>
<dbReference type="Proteomes" id="UP001386955">
    <property type="component" value="Unassembled WGS sequence"/>
</dbReference>
<proteinExistence type="predicted"/>
<feature type="compositionally biased region" description="Basic and acidic residues" evidence="1">
    <location>
        <begin position="10"/>
        <end position="22"/>
    </location>
</feature>
<evidence type="ECO:0000313" key="2">
    <source>
        <dbReference type="EMBL" id="KAK7406430.1"/>
    </source>
</evidence>
<dbReference type="EMBL" id="JAYMYS010000002">
    <property type="protein sequence ID" value="KAK7406430.1"/>
    <property type="molecule type" value="Genomic_DNA"/>
</dbReference>
<sequence>MSSPVSYLGLKKDPELDDHMESSDSENEEDDKQYSSKEKRKFRMLSDFNEVVFPSKSKGGQFIHQRAFKFQEMMANGNLIGLGFTTPILLAPKST</sequence>
<evidence type="ECO:0000256" key="1">
    <source>
        <dbReference type="SAM" id="MobiDB-lite"/>
    </source>
</evidence>
<protein>
    <submittedName>
        <fullName evidence="2">Uncharacterized protein</fullName>
    </submittedName>
</protein>
<keyword evidence="3" id="KW-1185">Reference proteome</keyword>
<accession>A0AAN9SX65</accession>
<dbReference type="AlphaFoldDB" id="A0AAN9SX65"/>
<evidence type="ECO:0000313" key="3">
    <source>
        <dbReference type="Proteomes" id="UP001386955"/>
    </source>
</evidence>
<feature type="region of interest" description="Disordered" evidence="1">
    <location>
        <begin position="1"/>
        <end position="39"/>
    </location>
</feature>
<reference evidence="2 3" key="1">
    <citation type="submission" date="2024-01" db="EMBL/GenBank/DDBJ databases">
        <title>The genomes of 5 underutilized Papilionoideae crops provide insights into root nodulation and disease resistanc.</title>
        <authorList>
            <person name="Jiang F."/>
        </authorList>
    </citation>
    <scope>NUCLEOTIDE SEQUENCE [LARGE SCALE GENOMIC DNA]</scope>
    <source>
        <strain evidence="2">DUOXIRENSHENG_FW03</strain>
        <tissue evidence="2">Leaves</tissue>
    </source>
</reference>
<organism evidence="2 3">
    <name type="scientific">Psophocarpus tetragonolobus</name>
    <name type="common">Winged bean</name>
    <name type="synonym">Dolichos tetragonolobus</name>
    <dbReference type="NCBI Taxonomy" id="3891"/>
    <lineage>
        <taxon>Eukaryota</taxon>
        <taxon>Viridiplantae</taxon>
        <taxon>Streptophyta</taxon>
        <taxon>Embryophyta</taxon>
        <taxon>Tracheophyta</taxon>
        <taxon>Spermatophyta</taxon>
        <taxon>Magnoliopsida</taxon>
        <taxon>eudicotyledons</taxon>
        <taxon>Gunneridae</taxon>
        <taxon>Pentapetalae</taxon>
        <taxon>rosids</taxon>
        <taxon>fabids</taxon>
        <taxon>Fabales</taxon>
        <taxon>Fabaceae</taxon>
        <taxon>Papilionoideae</taxon>
        <taxon>50 kb inversion clade</taxon>
        <taxon>NPAAA clade</taxon>
        <taxon>indigoferoid/millettioid clade</taxon>
        <taxon>Phaseoleae</taxon>
        <taxon>Psophocarpus</taxon>
    </lineage>
</organism>